<dbReference type="EMBL" id="OU503038">
    <property type="protein sequence ID" value="CAI9757936.1"/>
    <property type="molecule type" value="Genomic_DNA"/>
</dbReference>
<evidence type="ECO:0000313" key="1">
    <source>
        <dbReference type="EMBL" id="CAI9757936.1"/>
    </source>
</evidence>
<reference evidence="1" key="1">
    <citation type="submission" date="2023-05" db="EMBL/GenBank/DDBJ databases">
        <authorList>
            <person name="Huff M."/>
        </authorList>
    </citation>
    <scope>NUCLEOTIDE SEQUENCE</scope>
</reference>
<accession>A0AAD1YUY1</accession>
<name>A0AAD1YUY1_9LAMI</name>
<organism evidence="1 2">
    <name type="scientific">Fraxinus pennsylvanica</name>
    <dbReference type="NCBI Taxonomy" id="56036"/>
    <lineage>
        <taxon>Eukaryota</taxon>
        <taxon>Viridiplantae</taxon>
        <taxon>Streptophyta</taxon>
        <taxon>Embryophyta</taxon>
        <taxon>Tracheophyta</taxon>
        <taxon>Spermatophyta</taxon>
        <taxon>Magnoliopsida</taxon>
        <taxon>eudicotyledons</taxon>
        <taxon>Gunneridae</taxon>
        <taxon>Pentapetalae</taxon>
        <taxon>asterids</taxon>
        <taxon>lamiids</taxon>
        <taxon>Lamiales</taxon>
        <taxon>Oleaceae</taxon>
        <taxon>Oleeae</taxon>
        <taxon>Fraxinus</taxon>
    </lineage>
</organism>
<evidence type="ECO:0000313" key="2">
    <source>
        <dbReference type="Proteomes" id="UP000834106"/>
    </source>
</evidence>
<gene>
    <name evidence="1" type="ORF">FPE_LOCUS5366</name>
</gene>
<dbReference type="AlphaFoldDB" id="A0AAD1YUY1"/>
<proteinExistence type="predicted"/>
<protein>
    <submittedName>
        <fullName evidence="1">Uncharacterized protein</fullName>
    </submittedName>
</protein>
<dbReference type="Proteomes" id="UP000834106">
    <property type="component" value="Chromosome 3"/>
</dbReference>
<sequence length="175" mass="20659">MSSLKISQQLRILYKLEYRKLILIRSYIGRQNLEGITLDGTTDIFKYEKALRIFFEANIWSKYGKHFCYETDGCQCFNMGSEKTHLYSCHFCWNRSYQFKDTYLNTIGTYLQRVLGDENVLIVKFLEEGMCGTNEEGILVGMRHVRFFVFKDECKRKKKNPMNAEEKATECALKC</sequence>
<keyword evidence="2" id="KW-1185">Reference proteome</keyword>